<feature type="chain" id="PRO_5037617719" evidence="5">
    <location>
        <begin position="44"/>
        <end position="491"/>
    </location>
</feature>
<dbReference type="Pfam" id="PF04616">
    <property type="entry name" value="Glyco_hydro_43"/>
    <property type="match status" value="1"/>
</dbReference>
<comment type="caution">
    <text evidence="7">The sequence shown here is derived from an EMBL/GenBank/DDBJ whole genome shotgun (WGS) entry which is preliminary data.</text>
</comment>
<dbReference type="GO" id="GO:0005975">
    <property type="term" value="P:carbohydrate metabolic process"/>
    <property type="evidence" value="ECO:0007669"/>
    <property type="project" value="InterPro"/>
</dbReference>
<evidence type="ECO:0000256" key="1">
    <source>
        <dbReference type="ARBA" id="ARBA00009865"/>
    </source>
</evidence>
<gene>
    <name evidence="7" type="ORF">Ate02nite_83240</name>
</gene>
<dbReference type="InterPro" id="IPR006710">
    <property type="entry name" value="Glyco_hydro_43"/>
</dbReference>
<evidence type="ECO:0000259" key="6">
    <source>
        <dbReference type="SMART" id="SM00458"/>
    </source>
</evidence>
<dbReference type="CDD" id="cd18822">
    <property type="entry name" value="GH43_CtGH43-like"/>
    <property type="match status" value="1"/>
</dbReference>
<dbReference type="InterPro" id="IPR000772">
    <property type="entry name" value="Ricin_B_lectin"/>
</dbReference>
<dbReference type="Gene3D" id="2.80.10.50">
    <property type="match status" value="3"/>
</dbReference>
<dbReference type="Proteomes" id="UP000623608">
    <property type="component" value="Unassembled WGS sequence"/>
</dbReference>
<protein>
    <submittedName>
        <fullName evidence="7">Beta-xylosidase</fullName>
    </submittedName>
</protein>
<evidence type="ECO:0000313" key="7">
    <source>
        <dbReference type="EMBL" id="GIF25594.1"/>
    </source>
</evidence>
<dbReference type="GO" id="GO:0004553">
    <property type="term" value="F:hydrolase activity, hydrolyzing O-glycosyl compounds"/>
    <property type="evidence" value="ECO:0007669"/>
    <property type="project" value="InterPro"/>
</dbReference>
<reference evidence="7" key="1">
    <citation type="submission" date="2021-01" db="EMBL/GenBank/DDBJ databases">
        <title>Whole genome shotgun sequence of Actinoplanes tereljensis NBRC 105297.</title>
        <authorList>
            <person name="Komaki H."/>
            <person name="Tamura T."/>
        </authorList>
    </citation>
    <scope>NUCLEOTIDE SEQUENCE</scope>
    <source>
        <strain evidence="7">NBRC 105297</strain>
    </source>
</reference>
<keyword evidence="8" id="KW-1185">Reference proteome</keyword>
<comment type="similarity">
    <text evidence="1 4">Belongs to the glycosyl hydrolase 43 family.</text>
</comment>
<dbReference type="SUPFAM" id="SSF75005">
    <property type="entry name" value="Arabinanase/levansucrase/invertase"/>
    <property type="match status" value="1"/>
</dbReference>
<dbReference type="SMART" id="SM00458">
    <property type="entry name" value="RICIN"/>
    <property type="match status" value="1"/>
</dbReference>
<dbReference type="Gene3D" id="2.115.10.20">
    <property type="entry name" value="Glycosyl hydrolase domain, family 43"/>
    <property type="match status" value="1"/>
</dbReference>
<evidence type="ECO:0000256" key="4">
    <source>
        <dbReference type="RuleBase" id="RU361187"/>
    </source>
</evidence>
<dbReference type="PROSITE" id="PS50231">
    <property type="entry name" value="RICIN_B_LECTIN"/>
    <property type="match status" value="1"/>
</dbReference>
<organism evidence="7 8">
    <name type="scientific">Paractinoplanes tereljensis</name>
    <dbReference type="NCBI Taxonomy" id="571912"/>
    <lineage>
        <taxon>Bacteria</taxon>
        <taxon>Bacillati</taxon>
        <taxon>Actinomycetota</taxon>
        <taxon>Actinomycetes</taxon>
        <taxon>Micromonosporales</taxon>
        <taxon>Micromonosporaceae</taxon>
        <taxon>Paractinoplanes</taxon>
    </lineage>
</organism>
<sequence>MVSFVNGSWLSRGRLDYERGMKWRLVTLGAALILTVFAAPAQAAPVTITNGTQFTDTSGAIVQAHGGGVLKVGSYYYWFGENRNADNTFRAVSAYRSTDLRTWEFRGNVLTQSSASELASANIERPKVIYNASTGQYVMWMHKESATDYSQARAAVAVSSTVDGAYTYQGSFRPQNTYMSRDITLFNDNGTAYMISAANENYDLMIYRLTADYTGIAAVVGNFWPGGHREAPALFKRGSTYFMLTSAATGWSPNQAQYATATSTSGPWSGWTNVGDSTTFSSQPTYVLPVQGTSTTSYLYLGDRWAGAWGGPVNDSSYVWLPIAFPSATSMSLSWYPTITIDTATGTITGNAATYYRITNRNSGKVMDVVSASTANSAEVKQYAWNGGGNQKWEFQDAGGGYFRIVNQTSNKCLDVASASTADGGNIIQYTCGSGTNQQWQWLATGSYYQLKARHSGKCLDVVSANTADGADIQQYTCGTGTNQQWSRTQS</sequence>
<evidence type="ECO:0000256" key="5">
    <source>
        <dbReference type="SAM" id="SignalP"/>
    </source>
</evidence>
<keyword evidence="5" id="KW-0732">Signal</keyword>
<dbReference type="InterPro" id="IPR035992">
    <property type="entry name" value="Ricin_B-like_lectins"/>
</dbReference>
<evidence type="ECO:0000256" key="3">
    <source>
        <dbReference type="ARBA" id="ARBA00023295"/>
    </source>
</evidence>
<dbReference type="Pfam" id="PF14200">
    <property type="entry name" value="RicinB_lectin_2"/>
    <property type="match status" value="2"/>
</dbReference>
<dbReference type="EMBL" id="BOMY01000053">
    <property type="protein sequence ID" value="GIF25594.1"/>
    <property type="molecule type" value="Genomic_DNA"/>
</dbReference>
<feature type="signal peptide" evidence="5">
    <location>
        <begin position="1"/>
        <end position="43"/>
    </location>
</feature>
<evidence type="ECO:0000313" key="8">
    <source>
        <dbReference type="Proteomes" id="UP000623608"/>
    </source>
</evidence>
<dbReference type="CDD" id="cd23458">
    <property type="entry name" value="beta-trefoil_Ricin_AgaB34-like"/>
    <property type="match status" value="1"/>
</dbReference>
<dbReference type="SUPFAM" id="SSF50370">
    <property type="entry name" value="Ricin B-like lectins"/>
    <property type="match status" value="1"/>
</dbReference>
<dbReference type="PANTHER" id="PTHR22925">
    <property type="entry name" value="GLYCOSYL HYDROLASE 43 FAMILY MEMBER"/>
    <property type="match status" value="1"/>
</dbReference>
<keyword evidence="3 4" id="KW-0326">Glycosidase</keyword>
<dbReference type="AlphaFoldDB" id="A0A919TXS8"/>
<keyword evidence="2 4" id="KW-0378">Hydrolase</keyword>
<proteinExistence type="inferred from homology"/>
<dbReference type="InterPro" id="IPR023296">
    <property type="entry name" value="Glyco_hydro_beta-prop_sf"/>
</dbReference>
<feature type="domain" description="Ricin B lectin" evidence="6">
    <location>
        <begin position="353"/>
        <end position="489"/>
    </location>
</feature>
<accession>A0A919TXS8</accession>
<dbReference type="PANTHER" id="PTHR22925:SF3">
    <property type="entry name" value="GLYCOSYL HYDROLASE FAMILY PROTEIN 43"/>
    <property type="match status" value="1"/>
</dbReference>
<evidence type="ECO:0000256" key="2">
    <source>
        <dbReference type="ARBA" id="ARBA00022801"/>
    </source>
</evidence>
<name>A0A919TXS8_9ACTN</name>